<gene>
    <name evidence="1" type="ORF">PIB30_037151</name>
</gene>
<dbReference type="Proteomes" id="UP001341840">
    <property type="component" value="Unassembled WGS sequence"/>
</dbReference>
<dbReference type="EMBL" id="JASCZI010060600">
    <property type="protein sequence ID" value="MED6134439.1"/>
    <property type="molecule type" value="Genomic_DNA"/>
</dbReference>
<reference evidence="1 2" key="1">
    <citation type="journal article" date="2023" name="Plants (Basel)">
        <title>Bridging the Gap: Combining Genomics and Transcriptomics Approaches to Understand Stylosanthes scabra, an Orphan Legume from the Brazilian Caatinga.</title>
        <authorList>
            <person name="Ferreira-Neto J.R.C."/>
            <person name="da Silva M.D."/>
            <person name="Binneck E."/>
            <person name="de Melo N.F."/>
            <person name="da Silva R.H."/>
            <person name="de Melo A.L.T.M."/>
            <person name="Pandolfi V."/>
            <person name="Bustamante F.O."/>
            <person name="Brasileiro-Vidal A.C."/>
            <person name="Benko-Iseppon A.M."/>
        </authorList>
    </citation>
    <scope>NUCLEOTIDE SEQUENCE [LARGE SCALE GENOMIC DNA]</scope>
    <source>
        <tissue evidence="1">Leaves</tissue>
    </source>
</reference>
<name>A0ABU6SDQ7_9FABA</name>
<sequence>MSAQSRNPIFSSLLRLCPCKLLRHAVVGSFDGNIMMSSIEVFDPCCGGWINGEQMYFDDMMQEVIFFKNQGCSKELKARRD</sequence>
<organism evidence="1 2">
    <name type="scientific">Stylosanthes scabra</name>
    <dbReference type="NCBI Taxonomy" id="79078"/>
    <lineage>
        <taxon>Eukaryota</taxon>
        <taxon>Viridiplantae</taxon>
        <taxon>Streptophyta</taxon>
        <taxon>Embryophyta</taxon>
        <taxon>Tracheophyta</taxon>
        <taxon>Spermatophyta</taxon>
        <taxon>Magnoliopsida</taxon>
        <taxon>eudicotyledons</taxon>
        <taxon>Gunneridae</taxon>
        <taxon>Pentapetalae</taxon>
        <taxon>rosids</taxon>
        <taxon>fabids</taxon>
        <taxon>Fabales</taxon>
        <taxon>Fabaceae</taxon>
        <taxon>Papilionoideae</taxon>
        <taxon>50 kb inversion clade</taxon>
        <taxon>dalbergioids sensu lato</taxon>
        <taxon>Dalbergieae</taxon>
        <taxon>Pterocarpus clade</taxon>
        <taxon>Stylosanthes</taxon>
    </lineage>
</organism>
<protein>
    <submittedName>
        <fullName evidence="1">Uncharacterized protein</fullName>
    </submittedName>
</protein>
<evidence type="ECO:0000313" key="1">
    <source>
        <dbReference type="EMBL" id="MED6134439.1"/>
    </source>
</evidence>
<proteinExistence type="predicted"/>
<keyword evidence="2" id="KW-1185">Reference proteome</keyword>
<accession>A0ABU6SDQ7</accession>
<evidence type="ECO:0000313" key="2">
    <source>
        <dbReference type="Proteomes" id="UP001341840"/>
    </source>
</evidence>
<comment type="caution">
    <text evidence="1">The sequence shown here is derived from an EMBL/GenBank/DDBJ whole genome shotgun (WGS) entry which is preliminary data.</text>
</comment>